<gene>
    <name evidence="4" type="ORF">GAYE_FCTG49G0061</name>
</gene>
<keyword evidence="5" id="KW-1185">Reference proteome</keyword>
<name>A0AAV9I2V4_9RHOD</name>
<feature type="region of interest" description="Disordered" evidence="2">
    <location>
        <begin position="1"/>
        <end position="22"/>
    </location>
</feature>
<evidence type="ECO:0000256" key="1">
    <source>
        <dbReference type="ARBA" id="ARBA00022448"/>
    </source>
</evidence>
<feature type="region of interest" description="Disordered" evidence="2">
    <location>
        <begin position="106"/>
        <end position="137"/>
    </location>
</feature>
<accession>A0AAV9I2V4</accession>
<evidence type="ECO:0000313" key="5">
    <source>
        <dbReference type="Proteomes" id="UP001300502"/>
    </source>
</evidence>
<dbReference type="Proteomes" id="UP001300502">
    <property type="component" value="Unassembled WGS sequence"/>
</dbReference>
<feature type="domain" description="Exocyst complex component EXOC2/Sec5 N-terminal" evidence="3">
    <location>
        <begin position="142"/>
        <end position="517"/>
    </location>
</feature>
<dbReference type="Pfam" id="PF15469">
    <property type="entry name" value="Sec5"/>
    <property type="match status" value="1"/>
</dbReference>
<dbReference type="EMBL" id="JANCYU010000001">
    <property type="protein sequence ID" value="KAK4522182.1"/>
    <property type="molecule type" value="Genomic_DNA"/>
</dbReference>
<evidence type="ECO:0000259" key="3">
    <source>
        <dbReference type="Pfam" id="PF15469"/>
    </source>
</evidence>
<comment type="caution">
    <text evidence="4">The sequence shown here is derived from an EMBL/GenBank/DDBJ whole genome shotgun (WGS) entry which is preliminary data.</text>
</comment>
<keyword evidence="1" id="KW-0813">Transport</keyword>
<proteinExistence type="predicted"/>
<dbReference type="InterPro" id="IPR039481">
    <property type="entry name" value="EXOC2/Sec5_N_dom"/>
</dbReference>
<protein>
    <recommendedName>
        <fullName evidence="3">Exocyst complex component EXOC2/Sec5 N-terminal domain-containing protein</fullName>
    </recommendedName>
</protein>
<reference evidence="4 5" key="1">
    <citation type="submission" date="2022-07" db="EMBL/GenBank/DDBJ databases">
        <title>Genome-wide signatures of adaptation to extreme environments.</title>
        <authorList>
            <person name="Cho C.H."/>
            <person name="Yoon H.S."/>
        </authorList>
    </citation>
    <scope>NUCLEOTIDE SEQUENCE [LARGE SCALE GENOMIC DNA]</scope>
    <source>
        <strain evidence="4 5">108.79 E11</strain>
    </source>
</reference>
<dbReference type="AlphaFoldDB" id="A0AAV9I2V4"/>
<evidence type="ECO:0000313" key="4">
    <source>
        <dbReference type="EMBL" id="KAK4522182.1"/>
    </source>
</evidence>
<feature type="compositionally biased region" description="Basic and acidic residues" evidence="2">
    <location>
        <begin position="110"/>
        <end position="124"/>
    </location>
</feature>
<organism evidence="4 5">
    <name type="scientific">Galdieria yellowstonensis</name>
    <dbReference type="NCBI Taxonomy" id="3028027"/>
    <lineage>
        <taxon>Eukaryota</taxon>
        <taxon>Rhodophyta</taxon>
        <taxon>Bangiophyceae</taxon>
        <taxon>Galdieriales</taxon>
        <taxon>Galdieriaceae</taxon>
        <taxon>Galdieria</taxon>
    </lineage>
</organism>
<sequence>MSEIKTPLKQLVNDDLESPLPSASAKTWAEVERVEPELASLNASFSRNRTLSSPGRMLSSSNLSLKNSRQTWFNPKTTQGNDDTHNILEDPVTMRLVDLHTGKFVQNTSEQEKKDVKRPFHAEESVSSAPSPKNLELDPRATEFAPLSYLRVVHKETSLDSLISGLDNIDETLKSNMEKTSESLKQNLDRIFIWKDAILERHRKLQDLDPAYSAKLENLCKKAEQLVTYVYGDSFNANTAYERRKHAFDLIIQHRAFFQLPGRLKQALASGNRSHIMTEYHNIISILQAQVPNAVVDKVKFTVDELMNQYLREVYRQITDTGTSKEVVEMLVNFLLQIQPTRNHLERILELKVESSIDKMQSLYDELVQVNKEHKELDKKFQAEEPHLPTLHFAANEPTLSSADMYVTKRTKIVQNLCITYVDCLSELERFTLRLVTSKNPISKLAISSTVQGKSGAEDVVGSATEYISDITLSISKRVSNIFSSCLSFLLNFCSDNRLQLSLEEIIELRSCQKNISEQQQNFFDVHSARLYIEKLVSQYFDDMLKHVCSSLKVVEDIVDENFIYFSFQVCTEESPFSIYLKEALSTLLKLFDKALNPPRSIFEQIATYFGQFFKVISNKILEKERNIPDRSETAESVLCYWNHLLLVTLAKEFAGSDKDFGLEVALEEEVIRYLMKNSSLLLNSCVLKIVSSVQEALVLLRDIWTDRKLGNRNLFEVETQVASSWLQFRKNIACLHVVPASARMTILESVLNKLKEVLNEFQFSSDMLKQKLDREYMQIFRILLLSVTIADILASCIPSSYSSEIRMKKDQLSQLCEEYEIDIVDDHKKTLLYSEDFWSLSSLLTQ</sequence>
<evidence type="ECO:0000256" key="2">
    <source>
        <dbReference type="SAM" id="MobiDB-lite"/>
    </source>
</evidence>